<dbReference type="EMBL" id="UXUI01009839">
    <property type="protein sequence ID" value="VDD94395.1"/>
    <property type="molecule type" value="Genomic_DNA"/>
</dbReference>
<dbReference type="WBParaSite" id="EVEC_0000974901-mRNA-1">
    <property type="protein sequence ID" value="EVEC_0000974901-mRNA-1"/>
    <property type="gene ID" value="EVEC_0000974901"/>
</dbReference>
<accession>A0A0N4VG53</accession>
<reference evidence="1 2" key="2">
    <citation type="submission" date="2018-10" db="EMBL/GenBank/DDBJ databases">
        <authorList>
            <consortium name="Pathogen Informatics"/>
        </authorList>
    </citation>
    <scope>NUCLEOTIDE SEQUENCE [LARGE SCALE GENOMIC DNA]</scope>
</reference>
<evidence type="ECO:0000313" key="3">
    <source>
        <dbReference type="WBParaSite" id="EVEC_0000974901-mRNA-1"/>
    </source>
</evidence>
<evidence type="ECO:0000313" key="1">
    <source>
        <dbReference type="EMBL" id="VDD94395.1"/>
    </source>
</evidence>
<name>A0A0N4VG53_ENTVE</name>
<dbReference type="Proteomes" id="UP000274131">
    <property type="component" value="Unassembled WGS sequence"/>
</dbReference>
<reference evidence="3" key="1">
    <citation type="submission" date="2017-02" db="UniProtKB">
        <authorList>
            <consortium name="WormBaseParasite"/>
        </authorList>
    </citation>
    <scope>IDENTIFICATION</scope>
</reference>
<protein>
    <submittedName>
        <fullName evidence="3">F-box protein</fullName>
    </submittedName>
</protein>
<keyword evidence="2" id="KW-1185">Reference proteome</keyword>
<proteinExistence type="predicted"/>
<gene>
    <name evidence="1" type="ORF">EVEC_LOCUS9146</name>
</gene>
<organism evidence="3">
    <name type="scientific">Enterobius vermicularis</name>
    <name type="common">Human pinworm</name>
    <dbReference type="NCBI Taxonomy" id="51028"/>
    <lineage>
        <taxon>Eukaryota</taxon>
        <taxon>Metazoa</taxon>
        <taxon>Ecdysozoa</taxon>
        <taxon>Nematoda</taxon>
        <taxon>Chromadorea</taxon>
        <taxon>Rhabditida</taxon>
        <taxon>Spirurina</taxon>
        <taxon>Oxyuridomorpha</taxon>
        <taxon>Oxyuroidea</taxon>
        <taxon>Oxyuridae</taxon>
        <taxon>Enterobius</taxon>
    </lineage>
</organism>
<sequence length="156" mass="18398">MEDATREVWMLELVSCTSQWYRINGVYLLKAAQVHFKCFEIVGLLSALIYLKTIWNNSIQEKHILLNEFDGVRNERIYKSPKLVSLNYIRLNRSEGLLIEDLELRVARGLRQAATSQVSNQTTREAYYEIPLKHALTVFENFILDRKLIKCWQNIY</sequence>
<evidence type="ECO:0000313" key="2">
    <source>
        <dbReference type="Proteomes" id="UP000274131"/>
    </source>
</evidence>
<dbReference type="AlphaFoldDB" id="A0A0N4VG53"/>